<dbReference type="HOGENOM" id="CLU_110814_1_0_1"/>
<dbReference type="GO" id="GO:0006412">
    <property type="term" value="P:translation"/>
    <property type="evidence" value="ECO:0007669"/>
    <property type="project" value="InterPro"/>
</dbReference>
<keyword evidence="5" id="KW-1185">Reference proteome</keyword>
<evidence type="ECO:0000313" key="5">
    <source>
        <dbReference type="Proteomes" id="UP000053257"/>
    </source>
</evidence>
<dbReference type="InterPro" id="IPR001648">
    <property type="entry name" value="Ribosomal_bS18"/>
</dbReference>
<sequence>MFAPTNFFRAAARHAHRLRPVPLAANISRQLSSTPVHMAEGGNSSDHASLVRDLQEADKTLKARAQATASASRSNLVPRMYPRWFLEPSDFGMARRMRDKNTVPRKFWKIGQSRAQAERNDIFRQHNIDPLHEALNSKLMSDHVTELGKIPSRAETNLTWRSQRKLGKAIRRAKMLGIIPLHSRRILRYDRAY</sequence>
<accession>A0A0C3PKV6</accession>
<dbReference type="SUPFAM" id="SSF46911">
    <property type="entry name" value="Ribosomal protein S18"/>
    <property type="match status" value="1"/>
</dbReference>
<dbReference type="AlphaFoldDB" id="A0A0C3PKV6"/>
<evidence type="ECO:0000256" key="3">
    <source>
        <dbReference type="ARBA" id="ARBA00035264"/>
    </source>
</evidence>
<dbReference type="PRINTS" id="PR00974">
    <property type="entry name" value="RIBOSOMALS18"/>
</dbReference>
<protein>
    <recommendedName>
        <fullName evidence="3">Small ribosomal subunit protein bS18m</fullName>
    </recommendedName>
</protein>
<evidence type="ECO:0000256" key="1">
    <source>
        <dbReference type="ARBA" id="ARBA00022980"/>
    </source>
</evidence>
<evidence type="ECO:0000313" key="4">
    <source>
        <dbReference type="EMBL" id="KIP07023.1"/>
    </source>
</evidence>
<reference evidence="4 5" key="1">
    <citation type="journal article" date="2014" name="PLoS Genet.">
        <title>Analysis of the Phlebiopsis gigantea genome, transcriptome and secretome provides insight into its pioneer colonization strategies of wood.</title>
        <authorList>
            <person name="Hori C."/>
            <person name="Ishida T."/>
            <person name="Igarashi K."/>
            <person name="Samejima M."/>
            <person name="Suzuki H."/>
            <person name="Master E."/>
            <person name="Ferreira P."/>
            <person name="Ruiz-Duenas F.J."/>
            <person name="Held B."/>
            <person name="Canessa P."/>
            <person name="Larrondo L.F."/>
            <person name="Schmoll M."/>
            <person name="Druzhinina I.S."/>
            <person name="Kubicek C.P."/>
            <person name="Gaskell J.A."/>
            <person name="Kersten P."/>
            <person name="St John F."/>
            <person name="Glasner J."/>
            <person name="Sabat G."/>
            <person name="Splinter BonDurant S."/>
            <person name="Syed K."/>
            <person name="Yadav J."/>
            <person name="Mgbeahuruike A.C."/>
            <person name="Kovalchuk A."/>
            <person name="Asiegbu F.O."/>
            <person name="Lackner G."/>
            <person name="Hoffmeister D."/>
            <person name="Rencoret J."/>
            <person name="Gutierrez A."/>
            <person name="Sun H."/>
            <person name="Lindquist E."/>
            <person name="Barry K."/>
            <person name="Riley R."/>
            <person name="Grigoriev I.V."/>
            <person name="Henrissat B."/>
            <person name="Kues U."/>
            <person name="Berka R.M."/>
            <person name="Martinez A.T."/>
            <person name="Covert S.F."/>
            <person name="Blanchette R.A."/>
            <person name="Cullen D."/>
        </authorList>
    </citation>
    <scope>NUCLEOTIDE SEQUENCE [LARGE SCALE GENOMIC DNA]</scope>
    <source>
        <strain evidence="4 5">11061_1 CR5-6</strain>
    </source>
</reference>
<gene>
    <name evidence="4" type="ORF">PHLGIDRAFT_24255</name>
</gene>
<dbReference type="OrthoDB" id="21463at2759"/>
<organism evidence="4 5">
    <name type="scientific">Phlebiopsis gigantea (strain 11061_1 CR5-6)</name>
    <name type="common">White-rot fungus</name>
    <name type="synonym">Peniophora gigantea</name>
    <dbReference type="NCBI Taxonomy" id="745531"/>
    <lineage>
        <taxon>Eukaryota</taxon>
        <taxon>Fungi</taxon>
        <taxon>Dikarya</taxon>
        <taxon>Basidiomycota</taxon>
        <taxon>Agaricomycotina</taxon>
        <taxon>Agaricomycetes</taxon>
        <taxon>Polyporales</taxon>
        <taxon>Phanerochaetaceae</taxon>
        <taxon>Phlebiopsis</taxon>
    </lineage>
</organism>
<dbReference type="Pfam" id="PF01084">
    <property type="entry name" value="Ribosomal_S18"/>
    <property type="match status" value="1"/>
</dbReference>
<dbReference type="Proteomes" id="UP000053257">
    <property type="component" value="Unassembled WGS sequence"/>
</dbReference>
<proteinExistence type="predicted"/>
<dbReference type="InterPro" id="IPR036870">
    <property type="entry name" value="Ribosomal_bS18_sf"/>
</dbReference>
<keyword evidence="2" id="KW-0687">Ribonucleoprotein</keyword>
<name>A0A0C3PKV6_PHLG1</name>
<dbReference type="GO" id="GO:0003735">
    <property type="term" value="F:structural constituent of ribosome"/>
    <property type="evidence" value="ECO:0007669"/>
    <property type="project" value="InterPro"/>
</dbReference>
<dbReference type="STRING" id="745531.A0A0C3PKV6"/>
<dbReference type="EMBL" id="KN840505">
    <property type="protein sequence ID" value="KIP07023.1"/>
    <property type="molecule type" value="Genomic_DNA"/>
</dbReference>
<evidence type="ECO:0000256" key="2">
    <source>
        <dbReference type="ARBA" id="ARBA00023274"/>
    </source>
</evidence>
<dbReference type="GO" id="GO:1990904">
    <property type="term" value="C:ribonucleoprotein complex"/>
    <property type="evidence" value="ECO:0007669"/>
    <property type="project" value="UniProtKB-KW"/>
</dbReference>
<keyword evidence="1" id="KW-0689">Ribosomal protein</keyword>
<dbReference type="Gene3D" id="4.10.640.10">
    <property type="entry name" value="Ribosomal protein S18"/>
    <property type="match status" value="1"/>
</dbReference>
<dbReference type="GO" id="GO:0005840">
    <property type="term" value="C:ribosome"/>
    <property type="evidence" value="ECO:0007669"/>
    <property type="project" value="UniProtKB-KW"/>
</dbReference>